<organism evidence="1">
    <name type="scientific">Anguilla anguilla</name>
    <name type="common">European freshwater eel</name>
    <name type="synonym">Muraena anguilla</name>
    <dbReference type="NCBI Taxonomy" id="7936"/>
    <lineage>
        <taxon>Eukaryota</taxon>
        <taxon>Metazoa</taxon>
        <taxon>Chordata</taxon>
        <taxon>Craniata</taxon>
        <taxon>Vertebrata</taxon>
        <taxon>Euteleostomi</taxon>
        <taxon>Actinopterygii</taxon>
        <taxon>Neopterygii</taxon>
        <taxon>Teleostei</taxon>
        <taxon>Anguilliformes</taxon>
        <taxon>Anguillidae</taxon>
        <taxon>Anguilla</taxon>
    </lineage>
</organism>
<reference evidence="1" key="1">
    <citation type="submission" date="2014-11" db="EMBL/GenBank/DDBJ databases">
        <authorList>
            <person name="Amaro Gonzalez C."/>
        </authorList>
    </citation>
    <scope>NUCLEOTIDE SEQUENCE</scope>
</reference>
<sequence length="118" mass="13768">MDMSAMDHYKVYNIQDGRQEITCISFFVDIKQNTFESFSTLLRSKCNYIRTIAVFIHMKYPITRALLDTILCFVNEFITFEARTLCSQAVVSIMYTNNTVKSLNNIPEGVFERRVDDI</sequence>
<accession>A0A0E9X9F4</accession>
<reference evidence="1" key="2">
    <citation type="journal article" date="2015" name="Fish Shellfish Immunol.">
        <title>Early steps in the European eel (Anguilla anguilla)-Vibrio vulnificus interaction in the gills: Role of the RtxA13 toxin.</title>
        <authorList>
            <person name="Callol A."/>
            <person name="Pajuelo D."/>
            <person name="Ebbesson L."/>
            <person name="Teles M."/>
            <person name="MacKenzie S."/>
            <person name="Amaro C."/>
        </authorList>
    </citation>
    <scope>NUCLEOTIDE SEQUENCE</scope>
</reference>
<protein>
    <submittedName>
        <fullName evidence="1">Uncharacterized protein</fullName>
    </submittedName>
</protein>
<name>A0A0E9X9F4_ANGAN</name>
<dbReference type="AlphaFoldDB" id="A0A0E9X9F4"/>
<evidence type="ECO:0000313" key="1">
    <source>
        <dbReference type="EMBL" id="JAH98318.1"/>
    </source>
</evidence>
<proteinExistence type="predicted"/>
<dbReference type="EMBL" id="GBXM01010259">
    <property type="protein sequence ID" value="JAH98318.1"/>
    <property type="molecule type" value="Transcribed_RNA"/>
</dbReference>